<protein>
    <submittedName>
        <fullName evidence="1">TRAF3IP2</fullName>
    </submittedName>
</protein>
<keyword evidence="2" id="KW-1185">Reference proteome</keyword>
<comment type="caution">
    <text evidence="1">The sequence shown here is derived from an EMBL/GenBank/DDBJ whole genome shotgun (WGS) entry which is preliminary data.</text>
</comment>
<dbReference type="EMBL" id="CAHIKZ030005354">
    <property type="protein sequence ID" value="CAE1323127.1"/>
    <property type="molecule type" value="Genomic_DNA"/>
</dbReference>
<accession>A0A812EIM1</accession>
<gene>
    <name evidence="1" type="ORF">SPHA_73010</name>
</gene>
<organism evidence="1 2">
    <name type="scientific">Acanthosepion pharaonis</name>
    <name type="common">Pharaoh cuttlefish</name>
    <name type="synonym">Sepia pharaonis</name>
    <dbReference type="NCBI Taxonomy" id="158019"/>
    <lineage>
        <taxon>Eukaryota</taxon>
        <taxon>Metazoa</taxon>
        <taxon>Spiralia</taxon>
        <taxon>Lophotrochozoa</taxon>
        <taxon>Mollusca</taxon>
        <taxon>Cephalopoda</taxon>
        <taxon>Coleoidea</taxon>
        <taxon>Decapodiformes</taxon>
        <taxon>Sepiida</taxon>
        <taxon>Sepiina</taxon>
        <taxon>Sepiidae</taxon>
        <taxon>Acanthosepion</taxon>
    </lineage>
</organism>
<dbReference type="Gene3D" id="1.10.533.10">
    <property type="entry name" value="Death Domain, Fas"/>
    <property type="match status" value="1"/>
</dbReference>
<sequence>MLLEGKPSGYESNTMAFFEEWSKNSQNTVGKILDALEKIKRPHEVRMLNEAKNEILESYLNTAEVNSVFQLSDKIPYSSGMSVDLPSETASFNDPYYMNSYERVAYPSNVISEERNSRQLTCSIPETCSFADSRLGCLTEPDRNPSLTSALNDLVEVDKNYNQKHSFMPEKIINCGVNKEKKPESFTCADFWKNISSAMGSKKKKVTKSKVDEYFNRAHFVLICFDHEYIKSIQRVELEEEEKPDELHAAYIFSKIKVEALFRGSKHRFIPLLFKGGTVDNIPLWLNSRHYKWPDQYNELSLFLNNPQNSIHSFQ</sequence>
<dbReference type="Proteomes" id="UP000597762">
    <property type="component" value="Unassembled WGS sequence"/>
</dbReference>
<proteinExistence type="predicted"/>
<name>A0A812EIM1_ACAPH</name>
<reference evidence="1" key="1">
    <citation type="submission" date="2021-01" db="EMBL/GenBank/DDBJ databases">
        <authorList>
            <person name="Li R."/>
            <person name="Bekaert M."/>
        </authorList>
    </citation>
    <scope>NUCLEOTIDE SEQUENCE</scope>
    <source>
        <strain evidence="1">Farmed</strain>
    </source>
</reference>
<dbReference type="AlphaFoldDB" id="A0A812EIM1"/>
<dbReference type="InterPro" id="IPR011029">
    <property type="entry name" value="DEATH-like_dom_sf"/>
</dbReference>
<evidence type="ECO:0000313" key="1">
    <source>
        <dbReference type="EMBL" id="CAE1323127.1"/>
    </source>
</evidence>
<evidence type="ECO:0000313" key="2">
    <source>
        <dbReference type="Proteomes" id="UP000597762"/>
    </source>
</evidence>